<dbReference type="Pfam" id="PF12680">
    <property type="entry name" value="SnoaL_2"/>
    <property type="match status" value="1"/>
</dbReference>
<accession>A0A154L679</accession>
<dbReference type="SUPFAM" id="SSF54427">
    <property type="entry name" value="NTF2-like"/>
    <property type="match status" value="1"/>
</dbReference>
<organism evidence="2 3">
    <name type="scientific">Thalassospira lucentensis</name>
    <dbReference type="NCBI Taxonomy" id="168935"/>
    <lineage>
        <taxon>Bacteria</taxon>
        <taxon>Pseudomonadati</taxon>
        <taxon>Pseudomonadota</taxon>
        <taxon>Alphaproteobacteria</taxon>
        <taxon>Rhodospirillales</taxon>
        <taxon>Thalassospiraceae</taxon>
        <taxon>Thalassospira</taxon>
    </lineage>
</organism>
<protein>
    <recommendedName>
        <fullName evidence="1">SnoaL-like domain-containing protein</fullName>
    </recommendedName>
</protein>
<gene>
    <name evidence="2" type="ORF">AUP42_01570</name>
</gene>
<evidence type="ECO:0000313" key="2">
    <source>
        <dbReference type="EMBL" id="KZB64610.1"/>
    </source>
</evidence>
<dbReference type="EMBL" id="LPVY01000012">
    <property type="protein sequence ID" value="KZB64610.1"/>
    <property type="molecule type" value="Genomic_DNA"/>
</dbReference>
<comment type="caution">
    <text evidence="2">The sequence shown here is derived from an EMBL/GenBank/DDBJ whole genome shotgun (WGS) entry which is preliminary data.</text>
</comment>
<evidence type="ECO:0000313" key="3">
    <source>
        <dbReference type="Proteomes" id="UP000076335"/>
    </source>
</evidence>
<dbReference type="Proteomes" id="UP000076335">
    <property type="component" value="Unassembled WGS sequence"/>
</dbReference>
<dbReference type="InterPro" id="IPR032710">
    <property type="entry name" value="NTF2-like_dom_sf"/>
</dbReference>
<dbReference type="InterPro" id="IPR037401">
    <property type="entry name" value="SnoaL-like"/>
</dbReference>
<proteinExistence type="predicted"/>
<evidence type="ECO:0000259" key="1">
    <source>
        <dbReference type="Pfam" id="PF12680"/>
    </source>
</evidence>
<sequence length="133" mass="15018">MTHDETRIFLENLFGLLLDPEHPAEDLLHLFTSDYVQIADGKTLDLQDFLAHARTLKSILKSSHVRFEKIITSNNSIADIHIVDAIKKDGSTMTCKVLTFYEMRDGKISRIEELSHLIAGAKEDSDLASRIAH</sequence>
<dbReference type="RefSeq" id="WP_062951871.1">
    <property type="nucleotide sequence ID" value="NZ_LPVY01000012.1"/>
</dbReference>
<dbReference type="Gene3D" id="3.10.450.50">
    <property type="match status" value="1"/>
</dbReference>
<name>A0A154L679_9PROT</name>
<dbReference type="OrthoDB" id="8447813at2"/>
<reference evidence="2 3" key="1">
    <citation type="submission" date="2015-12" db="EMBL/GenBank/DDBJ databases">
        <title>Genome sequence of Thalassospira lucentensis MCCC 1A02072.</title>
        <authorList>
            <person name="Lu L."/>
            <person name="Lai Q."/>
            <person name="Shao Z."/>
            <person name="Qian P."/>
        </authorList>
    </citation>
    <scope>NUCLEOTIDE SEQUENCE [LARGE SCALE GENOMIC DNA]</scope>
    <source>
        <strain evidence="2 3">MCCC 1A02072</strain>
    </source>
</reference>
<dbReference type="AlphaFoldDB" id="A0A154L679"/>
<feature type="domain" description="SnoaL-like" evidence="1">
    <location>
        <begin position="22"/>
        <end position="110"/>
    </location>
</feature>